<dbReference type="RefSeq" id="WP_353542814.1">
    <property type="nucleotide sequence ID" value="NZ_BAABRN010000031.1"/>
</dbReference>
<proteinExistence type="predicted"/>
<gene>
    <name evidence="11" type="primary">sasA_10</name>
    <name evidence="11" type="ORF">Dxin01_02591</name>
</gene>
<evidence type="ECO:0000259" key="10">
    <source>
        <dbReference type="PROSITE" id="PS50885"/>
    </source>
</evidence>
<name>A0ABP9VC86_9DEIO</name>
<keyword evidence="5" id="KW-0808">Transferase</keyword>
<dbReference type="InterPro" id="IPR003594">
    <property type="entry name" value="HATPase_dom"/>
</dbReference>
<feature type="domain" description="Histidine kinase" evidence="9">
    <location>
        <begin position="286"/>
        <end position="505"/>
    </location>
</feature>
<dbReference type="PANTHER" id="PTHR43304:SF1">
    <property type="entry name" value="PAC DOMAIN-CONTAINING PROTEIN"/>
    <property type="match status" value="1"/>
</dbReference>
<feature type="coiled-coil region" evidence="7">
    <location>
        <begin position="249"/>
        <end position="279"/>
    </location>
</feature>
<dbReference type="SMART" id="SM00387">
    <property type="entry name" value="HATPase_c"/>
    <property type="match status" value="1"/>
</dbReference>
<keyword evidence="12" id="KW-1185">Reference proteome</keyword>
<evidence type="ECO:0000256" key="2">
    <source>
        <dbReference type="ARBA" id="ARBA00004370"/>
    </source>
</evidence>
<keyword evidence="8" id="KW-0472">Membrane</keyword>
<comment type="catalytic activity">
    <reaction evidence="1">
        <text>ATP + protein L-histidine = ADP + protein N-phospho-L-histidine.</text>
        <dbReference type="EC" id="2.7.13.3"/>
    </reaction>
</comment>
<protein>
    <recommendedName>
        <fullName evidence="3">histidine kinase</fullName>
        <ecNumber evidence="3">2.7.13.3</ecNumber>
    </recommendedName>
</protein>
<feature type="transmembrane region" description="Helical" evidence="8">
    <location>
        <begin position="12"/>
        <end position="31"/>
    </location>
</feature>
<feature type="domain" description="HAMP" evidence="10">
    <location>
        <begin position="205"/>
        <end position="257"/>
    </location>
</feature>
<dbReference type="Gene3D" id="6.10.340.10">
    <property type="match status" value="1"/>
</dbReference>
<dbReference type="InterPro" id="IPR005467">
    <property type="entry name" value="His_kinase_dom"/>
</dbReference>
<dbReference type="Pfam" id="PF02518">
    <property type="entry name" value="HATPase_c"/>
    <property type="match status" value="1"/>
</dbReference>
<dbReference type="InterPro" id="IPR003661">
    <property type="entry name" value="HisK_dim/P_dom"/>
</dbReference>
<evidence type="ECO:0000313" key="11">
    <source>
        <dbReference type="EMBL" id="GAA5502844.1"/>
    </source>
</evidence>
<dbReference type="SMART" id="SM00304">
    <property type="entry name" value="HAMP"/>
    <property type="match status" value="1"/>
</dbReference>
<evidence type="ECO:0000256" key="7">
    <source>
        <dbReference type="SAM" id="Coils"/>
    </source>
</evidence>
<keyword evidence="8" id="KW-0812">Transmembrane</keyword>
<evidence type="ECO:0000256" key="3">
    <source>
        <dbReference type="ARBA" id="ARBA00012438"/>
    </source>
</evidence>
<dbReference type="PROSITE" id="PS50885">
    <property type="entry name" value="HAMP"/>
    <property type="match status" value="1"/>
</dbReference>
<dbReference type="CDD" id="cd06225">
    <property type="entry name" value="HAMP"/>
    <property type="match status" value="1"/>
</dbReference>
<keyword evidence="4" id="KW-0597">Phosphoprotein</keyword>
<dbReference type="SMART" id="SM00388">
    <property type="entry name" value="HisKA"/>
    <property type="match status" value="1"/>
</dbReference>
<dbReference type="PRINTS" id="PR00344">
    <property type="entry name" value="BCTRLSENSOR"/>
</dbReference>
<comment type="subcellular location">
    <subcellularLocation>
        <location evidence="2">Membrane</location>
    </subcellularLocation>
</comment>
<keyword evidence="6" id="KW-0418">Kinase</keyword>
<dbReference type="CDD" id="cd19410">
    <property type="entry name" value="HK9-like_sensor"/>
    <property type="match status" value="1"/>
</dbReference>
<reference evidence="11 12" key="1">
    <citation type="submission" date="2024-02" db="EMBL/GenBank/DDBJ databases">
        <title>Deinococcus xinjiangensis NBRC 107630.</title>
        <authorList>
            <person name="Ichikawa N."/>
            <person name="Katano-Makiyama Y."/>
            <person name="Hidaka K."/>
        </authorList>
    </citation>
    <scope>NUCLEOTIDE SEQUENCE [LARGE SCALE GENOMIC DNA]</scope>
    <source>
        <strain evidence="11 12">NBRC 107630</strain>
    </source>
</reference>
<dbReference type="InterPro" id="IPR007891">
    <property type="entry name" value="CHASE3"/>
</dbReference>
<dbReference type="InterPro" id="IPR052162">
    <property type="entry name" value="Sensor_kinase/Photoreceptor"/>
</dbReference>
<dbReference type="SUPFAM" id="SSF47384">
    <property type="entry name" value="Homodimeric domain of signal transducing histidine kinase"/>
    <property type="match status" value="1"/>
</dbReference>
<dbReference type="PANTHER" id="PTHR43304">
    <property type="entry name" value="PHYTOCHROME-LIKE PROTEIN CPH1"/>
    <property type="match status" value="1"/>
</dbReference>
<dbReference type="EMBL" id="BAABRN010000031">
    <property type="protein sequence ID" value="GAA5502844.1"/>
    <property type="molecule type" value="Genomic_DNA"/>
</dbReference>
<dbReference type="Proteomes" id="UP001458946">
    <property type="component" value="Unassembled WGS sequence"/>
</dbReference>
<evidence type="ECO:0000256" key="4">
    <source>
        <dbReference type="ARBA" id="ARBA00022553"/>
    </source>
</evidence>
<dbReference type="Gene3D" id="1.10.287.130">
    <property type="match status" value="1"/>
</dbReference>
<dbReference type="Gene3D" id="3.30.565.10">
    <property type="entry name" value="Histidine kinase-like ATPase, C-terminal domain"/>
    <property type="match status" value="1"/>
</dbReference>
<feature type="transmembrane region" description="Helical" evidence="8">
    <location>
        <begin position="183"/>
        <end position="201"/>
    </location>
</feature>
<evidence type="ECO:0000256" key="5">
    <source>
        <dbReference type="ARBA" id="ARBA00022679"/>
    </source>
</evidence>
<dbReference type="Pfam" id="PF00672">
    <property type="entry name" value="HAMP"/>
    <property type="match status" value="1"/>
</dbReference>
<evidence type="ECO:0000256" key="6">
    <source>
        <dbReference type="ARBA" id="ARBA00022777"/>
    </source>
</evidence>
<organism evidence="11 12">
    <name type="scientific">Deinococcus xinjiangensis</name>
    <dbReference type="NCBI Taxonomy" id="457454"/>
    <lineage>
        <taxon>Bacteria</taxon>
        <taxon>Thermotogati</taxon>
        <taxon>Deinococcota</taxon>
        <taxon>Deinococci</taxon>
        <taxon>Deinococcales</taxon>
        <taxon>Deinococcaceae</taxon>
        <taxon>Deinococcus</taxon>
    </lineage>
</organism>
<sequence>MTQSLADLILRPLLLPLLLLAGVAGTVIVGVNRNVSTAQQVTASQERLNLLTDIQKDVASLENGQRGYVITGQESFLQPYTQATADFQAHTEALRQRSTIALQQENLNRVVALMRLWKITSAQPEIRARRISLTNAADLVSTGQGKRQLEDLRTVLTEMQDREAERQKTAIDNNNAALQNVRLITLTGLLLGMGLMLYAALRAARTVQESVTFLSEGAQEIAAGRYDLRLPETRVRELDMLGGQFHRMAEAVQRREQEVEETTRALQNTNADLERSNRELERFAYVASHDLQEPLRTIGSYTELLGKRYKGQLDERADKYIDFTISATQRLKNLIQDLLAFSRVNRLGRAFGRVDTAELAQQVRAELDAKIGQAGASVEISPLPTVRGNTELLHHVFLNLIANAVKFRSPERPAKVRVWAERFNNGQGGQGWIYHVQDNGIGIEPMFFDKIFEVFQRLHGLGEYEGSGIGLAVTRSAIEQHGGKIWLSSVPNHGTTFHFILPDEAPQEYPNA</sequence>
<dbReference type="SUPFAM" id="SSF55874">
    <property type="entry name" value="ATPase domain of HSP90 chaperone/DNA topoisomerase II/histidine kinase"/>
    <property type="match status" value="1"/>
</dbReference>
<evidence type="ECO:0000256" key="8">
    <source>
        <dbReference type="SAM" id="Phobius"/>
    </source>
</evidence>
<evidence type="ECO:0000259" key="9">
    <source>
        <dbReference type="PROSITE" id="PS50109"/>
    </source>
</evidence>
<dbReference type="Pfam" id="PF00512">
    <property type="entry name" value="HisKA"/>
    <property type="match status" value="1"/>
</dbReference>
<dbReference type="EC" id="2.7.13.3" evidence="3"/>
<accession>A0ABP9VC86</accession>
<keyword evidence="8" id="KW-1133">Transmembrane helix</keyword>
<dbReference type="InterPro" id="IPR003660">
    <property type="entry name" value="HAMP_dom"/>
</dbReference>
<dbReference type="CDD" id="cd00082">
    <property type="entry name" value="HisKA"/>
    <property type="match status" value="1"/>
</dbReference>
<dbReference type="InterPro" id="IPR036097">
    <property type="entry name" value="HisK_dim/P_sf"/>
</dbReference>
<dbReference type="InterPro" id="IPR036890">
    <property type="entry name" value="HATPase_C_sf"/>
</dbReference>
<evidence type="ECO:0000313" key="12">
    <source>
        <dbReference type="Proteomes" id="UP001458946"/>
    </source>
</evidence>
<keyword evidence="7" id="KW-0175">Coiled coil</keyword>
<dbReference type="Pfam" id="PF05227">
    <property type="entry name" value="CHASE3"/>
    <property type="match status" value="1"/>
</dbReference>
<dbReference type="InterPro" id="IPR004358">
    <property type="entry name" value="Sig_transdc_His_kin-like_C"/>
</dbReference>
<evidence type="ECO:0000256" key="1">
    <source>
        <dbReference type="ARBA" id="ARBA00000085"/>
    </source>
</evidence>
<dbReference type="PROSITE" id="PS50109">
    <property type="entry name" value="HIS_KIN"/>
    <property type="match status" value="1"/>
</dbReference>
<comment type="caution">
    <text evidence="11">The sequence shown here is derived from an EMBL/GenBank/DDBJ whole genome shotgun (WGS) entry which is preliminary data.</text>
</comment>